<evidence type="ECO:0000313" key="11">
    <source>
        <dbReference type="Proteomes" id="UP001157109"/>
    </source>
</evidence>
<keyword evidence="6 8" id="KW-1133">Transmembrane helix</keyword>
<proteinExistence type="inferred from homology"/>
<feature type="transmembrane region" description="Helical" evidence="8">
    <location>
        <begin position="172"/>
        <end position="191"/>
    </location>
</feature>
<evidence type="ECO:0000256" key="9">
    <source>
        <dbReference type="NCBIfam" id="TIGR00751"/>
    </source>
</evidence>
<keyword evidence="7 8" id="KW-0472">Membrane</keyword>
<dbReference type="Pfam" id="PF01040">
    <property type="entry name" value="UbiA"/>
    <property type="match status" value="1"/>
</dbReference>
<dbReference type="InterPro" id="IPR026046">
    <property type="entry name" value="UBIAD1"/>
</dbReference>
<keyword evidence="2 8" id="KW-0474">Menaquinone biosynthesis</keyword>
<dbReference type="NCBIfam" id="NF004751">
    <property type="entry name" value="PRK06080.1-3"/>
    <property type="match status" value="1"/>
</dbReference>
<comment type="similarity">
    <text evidence="8">Belongs to the MenA family. Type 1 subfamily.</text>
</comment>
<evidence type="ECO:0000256" key="3">
    <source>
        <dbReference type="ARBA" id="ARBA00022475"/>
    </source>
</evidence>
<protein>
    <recommendedName>
        <fullName evidence="8 9">1,4-dihydroxy-2-naphthoate octaprenyltransferase</fullName>
        <shortName evidence="8">DHNA-octaprenyltransferase</shortName>
        <ecNumber evidence="8 9">2.5.1.74</ecNumber>
    </recommendedName>
</protein>
<dbReference type="PIRSF" id="PIRSF005355">
    <property type="entry name" value="UBIAD1"/>
    <property type="match status" value="1"/>
</dbReference>
<comment type="subcellular location">
    <subcellularLocation>
        <location evidence="8">Cell membrane</location>
        <topology evidence="8">Multi-pass membrane protein</topology>
    </subcellularLocation>
    <subcellularLocation>
        <location evidence="1">Membrane</location>
        <topology evidence="1">Multi-pass membrane protein</topology>
    </subcellularLocation>
</comment>
<feature type="transmembrane region" description="Helical" evidence="8">
    <location>
        <begin position="140"/>
        <end position="160"/>
    </location>
</feature>
<comment type="pathway">
    <text evidence="8">Quinol/quinone metabolism; menaquinone biosynthesis; menaquinol from 1,4-dihydroxy-2-naphthoate: step 1/2.</text>
</comment>
<comment type="function">
    <text evidence="8">Conversion of 1,4-dihydroxy-2-naphthoate (DHNA) to demethylmenaquinone (DMK).</text>
</comment>
<evidence type="ECO:0000256" key="7">
    <source>
        <dbReference type="ARBA" id="ARBA00023136"/>
    </source>
</evidence>
<comment type="caution">
    <text evidence="10">The sequence shown here is derived from an EMBL/GenBank/DDBJ whole genome shotgun (WGS) entry which is preliminary data.</text>
</comment>
<gene>
    <name evidence="8 10" type="primary">menA</name>
    <name evidence="10" type="ORF">GCM10025862_02240</name>
</gene>
<dbReference type="PANTHER" id="PTHR13929">
    <property type="entry name" value="1,4-DIHYDROXY-2-NAPHTHOATE OCTAPRENYLTRANSFERASE"/>
    <property type="match status" value="1"/>
</dbReference>
<evidence type="ECO:0000313" key="10">
    <source>
        <dbReference type="EMBL" id="GMA18203.1"/>
    </source>
</evidence>
<organism evidence="10 11">
    <name type="scientific">Arsenicicoccus piscis</name>
    <dbReference type="NCBI Taxonomy" id="673954"/>
    <lineage>
        <taxon>Bacteria</taxon>
        <taxon>Bacillati</taxon>
        <taxon>Actinomycetota</taxon>
        <taxon>Actinomycetes</taxon>
        <taxon>Micrococcales</taxon>
        <taxon>Intrasporangiaceae</taxon>
        <taxon>Arsenicicoccus</taxon>
    </lineage>
</organism>
<keyword evidence="5 8" id="KW-0812">Transmembrane</keyword>
<evidence type="ECO:0000256" key="2">
    <source>
        <dbReference type="ARBA" id="ARBA00022428"/>
    </source>
</evidence>
<dbReference type="HAMAP" id="MF_01937">
    <property type="entry name" value="MenA_1"/>
    <property type="match status" value="1"/>
</dbReference>
<dbReference type="EMBL" id="BSUJ01000001">
    <property type="protein sequence ID" value="GMA18203.1"/>
    <property type="molecule type" value="Genomic_DNA"/>
</dbReference>
<dbReference type="NCBIfam" id="TIGR00751">
    <property type="entry name" value="menA"/>
    <property type="match status" value="1"/>
</dbReference>
<dbReference type="InterPro" id="IPR004657">
    <property type="entry name" value="MenA"/>
</dbReference>
<evidence type="ECO:0000256" key="6">
    <source>
        <dbReference type="ARBA" id="ARBA00022989"/>
    </source>
</evidence>
<evidence type="ECO:0000256" key="8">
    <source>
        <dbReference type="HAMAP-Rule" id="MF_01937"/>
    </source>
</evidence>
<reference evidence="11" key="1">
    <citation type="journal article" date="2019" name="Int. J. Syst. Evol. Microbiol.">
        <title>The Global Catalogue of Microorganisms (GCM) 10K type strain sequencing project: providing services to taxonomists for standard genome sequencing and annotation.</title>
        <authorList>
            <consortium name="The Broad Institute Genomics Platform"/>
            <consortium name="The Broad Institute Genome Sequencing Center for Infectious Disease"/>
            <person name="Wu L."/>
            <person name="Ma J."/>
        </authorList>
    </citation>
    <scope>NUCLEOTIDE SEQUENCE [LARGE SCALE GENOMIC DNA]</scope>
    <source>
        <strain evidence="11">NBRC 105830</strain>
    </source>
</reference>
<keyword evidence="11" id="KW-1185">Reference proteome</keyword>
<comment type="catalytic activity">
    <reaction evidence="8">
        <text>an all-trans-polyprenyl diphosphate + 1,4-dihydroxy-2-naphthoate + H(+) = a 2-demethylmenaquinol + CO2 + diphosphate</text>
        <dbReference type="Rhea" id="RHEA:26478"/>
        <dbReference type="Rhea" id="RHEA-COMP:9563"/>
        <dbReference type="Rhea" id="RHEA-COMP:9564"/>
        <dbReference type="ChEBI" id="CHEBI:11173"/>
        <dbReference type="ChEBI" id="CHEBI:15378"/>
        <dbReference type="ChEBI" id="CHEBI:16526"/>
        <dbReference type="ChEBI" id="CHEBI:33019"/>
        <dbReference type="ChEBI" id="CHEBI:55437"/>
        <dbReference type="ChEBI" id="CHEBI:58914"/>
        <dbReference type="EC" id="2.5.1.74"/>
    </reaction>
</comment>
<feature type="transmembrane region" description="Helical" evidence="8">
    <location>
        <begin position="219"/>
        <end position="237"/>
    </location>
</feature>
<evidence type="ECO:0000256" key="1">
    <source>
        <dbReference type="ARBA" id="ARBA00004141"/>
    </source>
</evidence>
<feature type="transmembrane region" description="Helical" evidence="8">
    <location>
        <begin position="94"/>
        <end position="110"/>
    </location>
</feature>
<dbReference type="Proteomes" id="UP001157109">
    <property type="component" value="Unassembled WGS sequence"/>
</dbReference>
<dbReference type="EC" id="2.5.1.74" evidence="8 9"/>
<name>A0ABQ6HKN0_9MICO</name>
<accession>A0ABQ6HKN0</accession>
<feature type="transmembrane region" description="Helical" evidence="8">
    <location>
        <begin position="41"/>
        <end position="61"/>
    </location>
</feature>
<dbReference type="CDD" id="cd13962">
    <property type="entry name" value="PT_UbiA_UBIAD1"/>
    <property type="match status" value="1"/>
</dbReference>
<evidence type="ECO:0000256" key="4">
    <source>
        <dbReference type="ARBA" id="ARBA00022679"/>
    </source>
</evidence>
<dbReference type="InterPro" id="IPR000537">
    <property type="entry name" value="UbiA_prenyltransferase"/>
</dbReference>
<feature type="transmembrane region" description="Helical" evidence="8">
    <location>
        <begin position="273"/>
        <end position="293"/>
    </location>
</feature>
<feature type="transmembrane region" description="Helical" evidence="8">
    <location>
        <begin position="116"/>
        <end position="133"/>
    </location>
</feature>
<keyword evidence="4 8" id="KW-0808">Transferase</keyword>
<dbReference type="PANTHER" id="PTHR13929:SF0">
    <property type="entry name" value="UBIA PRENYLTRANSFERASE DOMAIN-CONTAINING PROTEIN 1"/>
    <property type="match status" value="1"/>
</dbReference>
<keyword evidence="3 8" id="KW-1003">Cell membrane</keyword>
<evidence type="ECO:0000256" key="5">
    <source>
        <dbReference type="ARBA" id="ARBA00022692"/>
    </source>
</evidence>
<sequence length="294" mass="29941">MTGMATLSEWIEGARPRTLPAAVSPVVIGTGSAYGLGHADAALALLALLVALFLQVGVNYANDYSDGIRGTDERRVGPVRLVGQRLAQPGQVKAAAFACFGLAAVAGLALMALSAFFWLFPIGIAAVLAAWYYTGGKHPYGYAGLGEVFVFVFFGLVAVVCTTATQVHRADLGTWMGAVGIGSLITAVLVANNLRDIPGDSVSGKHTLAVRLGDRGTRMLYVGLVAVAGLAAVLAAVGGHPYALLGLVGLLAAVPPTRTVLSGAIGRELIPVLAGTGITCLAYGFLLAIGLALG</sequence>